<feature type="domain" description="Amidohydrolase 3" evidence="2">
    <location>
        <begin position="5"/>
        <end position="138"/>
    </location>
</feature>
<dbReference type="EMBL" id="JAPWIJ010000004">
    <property type="protein sequence ID" value="MCZ4519142.1"/>
    <property type="molecule type" value="Genomic_DNA"/>
</dbReference>
<dbReference type="Pfam" id="PF07969">
    <property type="entry name" value="Amidohydro_3"/>
    <property type="match status" value="1"/>
</dbReference>
<evidence type="ECO:0000313" key="4">
    <source>
        <dbReference type="Proteomes" id="UP001081071"/>
    </source>
</evidence>
<dbReference type="InterPro" id="IPR013108">
    <property type="entry name" value="Amidohydro_3"/>
</dbReference>
<evidence type="ECO:0000256" key="1">
    <source>
        <dbReference type="SAM" id="MobiDB-lite"/>
    </source>
</evidence>
<dbReference type="RefSeq" id="WP_269604226.1">
    <property type="nucleotide sequence ID" value="NZ_JAPWIJ010000004.1"/>
</dbReference>
<feature type="compositionally biased region" description="Gly residues" evidence="1">
    <location>
        <begin position="140"/>
        <end position="163"/>
    </location>
</feature>
<evidence type="ECO:0000259" key="2">
    <source>
        <dbReference type="Pfam" id="PF07969"/>
    </source>
</evidence>
<feature type="region of interest" description="Disordered" evidence="1">
    <location>
        <begin position="134"/>
        <end position="163"/>
    </location>
</feature>
<proteinExistence type="predicted"/>
<organism evidence="3 4">
    <name type="scientific">Rhodococcus ruber</name>
    <dbReference type="NCBI Taxonomy" id="1830"/>
    <lineage>
        <taxon>Bacteria</taxon>
        <taxon>Bacillati</taxon>
        <taxon>Actinomycetota</taxon>
        <taxon>Actinomycetes</taxon>
        <taxon>Mycobacteriales</taxon>
        <taxon>Nocardiaceae</taxon>
        <taxon>Rhodococcus</taxon>
    </lineage>
</organism>
<dbReference type="Gene3D" id="3.20.20.140">
    <property type="entry name" value="Metal-dependent hydrolases"/>
    <property type="match status" value="1"/>
</dbReference>
<dbReference type="Gene3D" id="3.10.310.70">
    <property type="match status" value="1"/>
</dbReference>
<protein>
    <submittedName>
        <fullName evidence="3">Amidohydrolase family protein</fullName>
    </submittedName>
</protein>
<comment type="caution">
    <text evidence="3">The sequence shown here is derived from an EMBL/GenBank/DDBJ whole genome shotgun (WGS) entry which is preliminary data.</text>
</comment>
<reference evidence="3" key="1">
    <citation type="submission" date="2022-12" db="EMBL/GenBank/DDBJ databases">
        <authorList>
            <person name="Krivoruchko A.V."/>
            <person name="Elkin A."/>
        </authorList>
    </citation>
    <scope>NUCLEOTIDE SEQUENCE</scope>
    <source>
        <strain evidence="3">IEGM 1391</strain>
    </source>
</reference>
<gene>
    <name evidence="3" type="ORF">O4220_11510</name>
</gene>
<accession>A0ABT4MDS3</accession>
<keyword evidence="4" id="KW-1185">Reference proteome</keyword>
<dbReference type="Proteomes" id="UP001081071">
    <property type="component" value="Unassembled WGS sequence"/>
</dbReference>
<name>A0ABT4MDS3_9NOCA</name>
<dbReference type="PANTHER" id="PTHR22642:SF2">
    <property type="entry name" value="PROTEIN LONG AFTER FAR-RED 3"/>
    <property type="match status" value="1"/>
</dbReference>
<dbReference type="PANTHER" id="PTHR22642">
    <property type="entry name" value="IMIDAZOLONEPROPIONASE"/>
    <property type="match status" value="1"/>
</dbReference>
<sequence length="163" mass="16693">MREAVDASTEGDCVIGTGWDAGYLDQCRGDEGRSPTRWDLDAVSPNNPVLLQDFSLHTSWVNSVALRLVGVGENTVVPEGGRAVKNAEGELTGIFREGAQALVQAGLPLLDDERREKADRSAIASLQREGITSFTDPALGPGGEALAGGAMGSGGGGGGAVGD</sequence>
<evidence type="ECO:0000313" key="3">
    <source>
        <dbReference type="EMBL" id="MCZ4519142.1"/>
    </source>
</evidence>